<organism evidence="2 3">
    <name type="scientific">Fischerella muscicola CCMEE 5323</name>
    <dbReference type="NCBI Taxonomy" id="2019572"/>
    <lineage>
        <taxon>Bacteria</taxon>
        <taxon>Bacillati</taxon>
        <taxon>Cyanobacteriota</taxon>
        <taxon>Cyanophyceae</taxon>
        <taxon>Nostocales</taxon>
        <taxon>Hapalosiphonaceae</taxon>
        <taxon>Fischerella</taxon>
    </lineage>
</organism>
<keyword evidence="3" id="KW-1185">Reference proteome</keyword>
<proteinExistence type="predicted"/>
<dbReference type="Proteomes" id="UP000235036">
    <property type="component" value="Unassembled WGS sequence"/>
</dbReference>
<evidence type="ECO:0000313" key="3">
    <source>
        <dbReference type="Proteomes" id="UP000235036"/>
    </source>
</evidence>
<feature type="region of interest" description="Disordered" evidence="1">
    <location>
        <begin position="42"/>
        <end position="64"/>
    </location>
</feature>
<sequence>MGNREMGRWGGGELGVPTPPREWGLGAVGRWGVGGKTIVTNNHQLTTNNHQPTTNYQQPTTNNH</sequence>
<name>A0A2N6JW23_FISMU</name>
<accession>A0A2N6JW23</accession>
<dbReference type="AlphaFoldDB" id="A0A2N6JW23"/>
<evidence type="ECO:0000256" key="1">
    <source>
        <dbReference type="SAM" id="MobiDB-lite"/>
    </source>
</evidence>
<feature type="region of interest" description="Disordered" evidence="1">
    <location>
        <begin position="1"/>
        <end position="27"/>
    </location>
</feature>
<evidence type="ECO:0000313" key="2">
    <source>
        <dbReference type="EMBL" id="PLZ83795.1"/>
    </source>
</evidence>
<comment type="caution">
    <text evidence="2">The sequence shown here is derived from an EMBL/GenBank/DDBJ whole genome shotgun (WGS) entry which is preliminary data.</text>
</comment>
<dbReference type="EMBL" id="NRQW01000628">
    <property type="protein sequence ID" value="PLZ83795.1"/>
    <property type="molecule type" value="Genomic_DNA"/>
</dbReference>
<reference evidence="2 3" key="1">
    <citation type="submission" date="2017-08" db="EMBL/GenBank/DDBJ databases">
        <title>Genomes of Fischerella (Mastigocladus) sp. strains.</title>
        <authorList>
            <person name="Miller S.R."/>
        </authorList>
    </citation>
    <scope>NUCLEOTIDE SEQUENCE [LARGE SCALE GENOMIC DNA]</scope>
    <source>
        <strain evidence="2 3">CCMEE 5323</strain>
    </source>
</reference>
<gene>
    <name evidence="2" type="ORF">CEN44_26055</name>
</gene>
<protein>
    <submittedName>
        <fullName evidence="2">Uncharacterized protein</fullName>
    </submittedName>
</protein>